<name>A0A410P2D4_VELA1</name>
<organism evidence="8 9">
    <name type="scientific">Velamenicoccus archaeovorus</name>
    <dbReference type="NCBI Taxonomy" id="1930593"/>
    <lineage>
        <taxon>Bacteria</taxon>
        <taxon>Pseudomonadati</taxon>
        <taxon>Candidatus Omnitrophota</taxon>
        <taxon>Candidatus Velamenicoccus</taxon>
    </lineage>
</organism>
<dbReference type="RefSeq" id="WP_128698991.1">
    <property type="nucleotide sequence ID" value="NZ_CP019384.1"/>
</dbReference>
<dbReference type="UniPathway" id="UPA00359">
    <property type="reaction ID" value="UER00477"/>
</dbReference>
<evidence type="ECO:0000256" key="6">
    <source>
        <dbReference type="HAMAP-Rule" id="MF_00387"/>
    </source>
</evidence>
<dbReference type="InterPro" id="IPR001451">
    <property type="entry name" value="Hexapep"/>
</dbReference>
<dbReference type="GO" id="GO:0005737">
    <property type="term" value="C:cytoplasm"/>
    <property type="evidence" value="ECO:0007669"/>
    <property type="project" value="UniProtKB-SubCell"/>
</dbReference>
<dbReference type="InterPro" id="IPR010137">
    <property type="entry name" value="Lipid_A_LpxA"/>
</dbReference>
<dbReference type="GO" id="GO:0009245">
    <property type="term" value="P:lipid A biosynthetic process"/>
    <property type="evidence" value="ECO:0007669"/>
    <property type="project" value="UniProtKB-UniRule"/>
</dbReference>
<dbReference type="PIRSF" id="PIRSF000456">
    <property type="entry name" value="UDP-GlcNAc_acltr"/>
    <property type="match status" value="1"/>
</dbReference>
<comment type="catalytic activity">
    <reaction evidence="6">
        <text>a (3R)-hydroxyacyl-[ACP] + UDP-N-acetyl-alpha-D-glucosamine = a UDP-3-O-[(3R)-3-hydroxyacyl]-N-acetyl-alpha-D-glucosamine + holo-[ACP]</text>
        <dbReference type="Rhea" id="RHEA:67812"/>
        <dbReference type="Rhea" id="RHEA-COMP:9685"/>
        <dbReference type="Rhea" id="RHEA-COMP:9945"/>
        <dbReference type="ChEBI" id="CHEBI:57705"/>
        <dbReference type="ChEBI" id="CHEBI:64479"/>
        <dbReference type="ChEBI" id="CHEBI:78827"/>
        <dbReference type="ChEBI" id="CHEBI:173225"/>
        <dbReference type="EC" id="2.3.1.129"/>
    </reaction>
</comment>
<dbReference type="AlphaFoldDB" id="A0A410P2D4"/>
<comment type="similarity">
    <text evidence="6">Belongs to the transferase hexapeptide repeat family. LpxA subfamily.</text>
</comment>
<evidence type="ECO:0000256" key="5">
    <source>
        <dbReference type="ARBA" id="ARBA00023315"/>
    </source>
</evidence>
<dbReference type="Gene3D" id="2.160.10.10">
    <property type="entry name" value="Hexapeptide repeat proteins"/>
    <property type="match status" value="1"/>
</dbReference>
<feature type="domain" description="UDP N-acetylglucosamine O-acyltransferase C-terminal" evidence="7">
    <location>
        <begin position="175"/>
        <end position="256"/>
    </location>
</feature>
<dbReference type="Pfam" id="PF00132">
    <property type="entry name" value="Hexapep"/>
    <property type="match status" value="1"/>
</dbReference>
<dbReference type="InterPro" id="IPR011004">
    <property type="entry name" value="Trimer_LpxA-like_sf"/>
</dbReference>
<comment type="function">
    <text evidence="6">Involved in the biosynthesis of lipid A, a phosphorylated glycolipid that anchors the lipopolysaccharide to the outer membrane of the cell.</text>
</comment>
<dbReference type="InterPro" id="IPR029098">
    <property type="entry name" value="Acetyltransf_C"/>
</dbReference>
<dbReference type="Gene3D" id="1.20.1180.10">
    <property type="entry name" value="Udp N-acetylglucosamine O-acyltransferase, C-terminal domain"/>
    <property type="match status" value="1"/>
</dbReference>
<keyword evidence="3 6" id="KW-0808">Transferase</keyword>
<protein>
    <recommendedName>
        <fullName evidence="6">Acyl-[acyl-carrier-protein]--UDP-N-acetylglucosamine O-acyltransferase</fullName>
        <shortName evidence="6">UDP-N-acetylglucosamine acyltransferase</shortName>
        <ecNumber evidence="6">2.3.1.129</ecNumber>
    </recommendedName>
</protein>
<keyword evidence="5 6" id="KW-0012">Acyltransferase</keyword>
<proteinExistence type="inferred from homology"/>
<accession>A0A410P2D4</accession>
<evidence type="ECO:0000313" key="8">
    <source>
        <dbReference type="EMBL" id="QAT16355.1"/>
    </source>
</evidence>
<comment type="subunit">
    <text evidence="6">Homotrimer.</text>
</comment>
<dbReference type="SUPFAM" id="SSF51161">
    <property type="entry name" value="Trimeric LpxA-like enzymes"/>
    <property type="match status" value="1"/>
</dbReference>
<dbReference type="Pfam" id="PF13720">
    <property type="entry name" value="Acetyltransf_11"/>
    <property type="match status" value="1"/>
</dbReference>
<keyword evidence="9" id="KW-1185">Reference proteome</keyword>
<dbReference type="InterPro" id="IPR037157">
    <property type="entry name" value="Acetyltransf_C_sf"/>
</dbReference>
<dbReference type="CDD" id="cd03351">
    <property type="entry name" value="LbH_UDP-GlcNAc_AT"/>
    <property type="match status" value="1"/>
</dbReference>
<reference evidence="8 9" key="1">
    <citation type="submission" date="2017-01" db="EMBL/GenBank/DDBJ databases">
        <title>First insights into the biology of 'candidatus Vampirococcus archaeovorus'.</title>
        <authorList>
            <person name="Kizina J."/>
            <person name="Jordan S."/>
            <person name="Stueber K."/>
            <person name="Reinhardt R."/>
            <person name="Harder J."/>
        </authorList>
    </citation>
    <scope>NUCLEOTIDE SEQUENCE [LARGE SCALE GENOMIC DNA]</scope>
    <source>
        <strain evidence="8 9">LiM</strain>
    </source>
</reference>
<dbReference type="PANTHER" id="PTHR43480">
    <property type="entry name" value="ACYL-[ACYL-CARRIER-PROTEIN]--UDP-N-ACETYLGLUCOSAMINE O-ACYLTRANSFERASE"/>
    <property type="match status" value="1"/>
</dbReference>
<sequence length="257" mass="27169">MAHIHPTAIVSEGAALDKDVEIGPYSVIGGKVKIGAGTRVGSFCVVENDATIGRECKIFTGACIGTVPQDLKYSGAPSRVLIGDNNVIREYVTVNLATTEGAATVIGSHNLIMAYSHVAHDCLIGDHCIIANGGTLAGHVTIEDRVVVGGLVAVHQFVRIGTLAIIGGCSKVVTDIPPYSTCDGHPARFYGLNLVGLKRAGVPAESIHELKAAYRIFFQSGLNKKHALEEMKKSLQMSKEIDHLISFIASSSRGLCH</sequence>
<keyword evidence="6" id="KW-0677">Repeat</keyword>
<comment type="subcellular location">
    <subcellularLocation>
        <location evidence="6">Cytoplasm</location>
    </subcellularLocation>
</comment>
<dbReference type="GO" id="GO:0008780">
    <property type="term" value="F:acyl-[acyl-carrier-protein]-UDP-N-acetylglucosamine O-acyltransferase activity"/>
    <property type="evidence" value="ECO:0007669"/>
    <property type="project" value="UniProtKB-UniRule"/>
</dbReference>
<evidence type="ECO:0000259" key="7">
    <source>
        <dbReference type="Pfam" id="PF13720"/>
    </source>
</evidence>
<evidence type="ECO:0000313" key="9">
    <source>
        <dbReference type="Proteomes" id="UP000287243"/>
    </source>
</evidence>
<evidence type="ECO:0000256" key="1">
    <source>
        <dbReference type="ARBA" id="ARBA00022516"/>
    </source>
</evidence>
<dbReference type="EC" id="2.3.1.129" evidence="6"/>
<dbReference type="NCBIfam" id="NF003657">
    <property type="entry name" value="PRK05289.1"/>
    <property type="match status" value="1"/>
</dbReference>
<dbReference type="EMBL" id="CP019384">
    <property type="protein sequence ID" value="QAT16355.1"/>
    <property type="molecule type" value="Genomic_DNA"/>
</dbReference>
<dbReference type="HAMAP" id="MF_00387">
    <property type="entry name" value="LpxA"/>
    <property type="match status" value="1"/>
</dbReference>
<gene>
    <name evidence="6" type="primary">lpxA</name>
    <name evidence="8" type="ORF">BU251_00685</name>
</gene>
<evidence type="ECO:0000256" key="2">
    <source>
        <dbReference type="ARBA" id="ARBA00022556"/>
    </source>
</evidence>
<evidence type="ECO:0000256" key="3">
    <source>
        <dbReference type="ARBA" id="ARBA00022679"/>
    </source>
</evidence>
<dbReference type="KEGG" id="vai:BU251_00685"/>
<keyword evidence="4 6" id="KW-0443">Lipid metabolism</keyword>
<keyword evidence="2 6" id="KW-0441">Lipid A biosynthesis</keyword>
<keyword evidence="1 6" id="KW-0444">Lipid biosynthesis</keyword>
<dbReference type="NCBIfam" id="TIGR01852">
    <property type="entry name" value="lipid_A_lpxA"/>
    <property type="match status" value="1"/>
</dbReference>
<evidence type="ECO:0000256" key="4">
    <source>
        <dbReference type="ARBA" id="ARBA00023098"/>
    </source>
</evidence>
<keyword evidence="6" id="KW-0963">Cytoplasm</keyword>
<dbReference type="GO" id="GO:0016020">
    <property type="term" value="C:membrane"/>
    <property type="evidence" value="ECO:0007669"/>
    <property type="project" value="GOC"/>
</dbReference>
<dbReference type="PANTHER" id="PTHR43480:SF1">
    <property type="entry name" value="ACYL-[ACYL-CARRIER-PROTEIN]--UDP-N-ACETYLGLUCOSAMINE O-ACYLTRANSFERASE, MITOCHONDRIAL-RELATED"/>
    <property type="match status" value="1"/>
</dbReference>
<dbReference type="OrthoDB" id="9807278at2"/>
<dbReference type="Proteomes" id="UP000287243">
    <property type="component" value="Chromosome"/>
</dbReference>
<comment type="pathway">
    <text evidence="6">Glycolipid biosynthesis; lipid IV(A) biosynthesis; lipid IV(A) from (3R)-3-hydroxytetradecanoyl-[acyl-carrier-protein] and UDP-N-acetyl-alpha-D-glucosamine: step 1/6.</text>
</comment>